<evidence type="ECO:0000256" key="1">
    <source>
        <dbReference type="ARBA" id="ARBA00010333"/>
    </source>
</evidence>
<evidence type="ECO:0000256" key="2">
    <source>
        <dbReference type="ARBA" id="ARBA00022448"/>
    </source>
</evidence>
<gene>
    <name evidence="7" type="ORF">GMA12_00460</name>
</gene>
<dbReference type="CDD" id="cd13690">
    <property type="entry name" value="PBP2_GluB"/>
    <property type="match status" value="1"/>
</dbReference>
<evidence type="ECO:0000259" key="6">
    <source>
        <dbReference type="SMART" id="SM00062"/>
    </source>
</evidence>
<evidence type="ECO:0000313" key="7">
    <source>
        <dbReference type="EMBL" id="MUN61638.1"/>
    </source>
</evidence>
<dbReference type="Proteomes" id="UP000436989">
    <property type="component" value="Unassembled WGS sequence"/>
</dbReference>
<protein>
    <submittedName>
        <fullName evidence="7">Transporter substrate-binding domain-containing protein</fullName>
    </submittedName>
</protein>
<evidence type="ECO:0000256" key="3">
    <source>
        <dbReference type="ARBA" id="ARBA00022729"/>
    </source>
</evidence>
<dbReference type="GO" id="GO:0006865">
    <property type="term" value="P:amino acid transport"/>
    <property type="evidence" value="ECO:0007669"/>
    <property type="project" value="TreeGrafter"/>
</dbReference>
<feature type="chain" id="PRO_5039400229" evidence="5">
    <location>
        <begin position="25"/>
        <end position="283"/>
    </location>
</feature>
<dbReference type="PANTHER" id="PTHR30085:SF6">
    <property type="entry name" value="ABC TRANSPORTER GLUTAMINE-BINDING PROTEIN GLNH"/>
    <property type="match status" value="1"/>
</dbReference>
<dbReference type="AlphaFoldDB" id="A0A6N8GF08"/>
<sequence>MRNTKPLGLAAMAAAAALTLTACGGGGEEQAGGGETGGSGESVRIGIKYDQPGLGFRDGDQYTGFDVDVAKYVATELGYSEDQIEWVESPSANRENMLANDQVDMIFATYSITEERDQTVDFAGPYFVAGQDLLVRTDDTSITGPDDLEGKNLCSVTGSTSAQKVKEDQPGANLVEQPGYADCLTALESGQVDAVTTDDIILAGLAATEANQGKFKVVGNTFSEERYGVGLPQGSDQCEAVNEAITKMIDEGAWEEAVTANTEGADYSYNAELNPPEPEPCGE</sequence>
<comment type="caution">
    <text evidence="7">The sequence shown here is derived from an EMBL/GenBank/DDBJ whole genome shotgun (WGS) entry which is preliminary data.</text>
</comment>
<comment type="similarity">
    <text evidence="1">Belongs to the bacterial solute-binding protein 3 family.</text>
</comment>
<feature type="signal peptide" evidence="5">
    <location>
        <begin position="1"/>
        <end position="24"/>
    </location>
</feature>
<organism evidence="7 8">
    <name type="scientific">Kocuria sediminis</name>
    <dbReference type="NCBI Taxonomy" id="1038857"/>
    <lineage>
        <taxon>Bacteria</taxon>
        <taxon>Bacillati</taxon>
        <taxon>Actinomycetota</taxon>
        <taxon>Actinomycetes</taxon>
        <taxon>Micrococcales</taxon>
        <taxon>Micrococcaceae</taxon>
        <taxon>Kocuria</taxon>
    </lineage>
</organism>
<keyword evidence="2" id="KW-0813">Transport</keyword>
<evidence type="ECO:0000313" key="8">
    <source>
        <dbReference type="Proteomes" id="UP000436989"/>
    </source>
</evidence>
<dbReference type="EMBL" id="WOGU01000001">
    <property type="protein sequence ID" value="MUN61638.1"/>
    <property type="molecule type" value="Genomic_DNA"/>
</dbReference>
<keyword evidence="3 5" id="KW-0732">Signal</keyword>
<evidence type="ECO:0000256" key="5">
    <source>
        <dbReference type="SAM" id="SignalP"/>
    </source>
</evidence>
<reference evidence="7 8" key="1">
    <citation type="submission" date="2019-12" db="EMBL/GenBank/DDBJ databases">
        <authorList>
            <person name="Shi Y."/>
        </authorList>
    </citation>
    <scope>NUCLEOTIDE SEQUENCE [LARGE SCALE GENOMIC DNA]</scope>
    <source>
        <strain evidence="7 8">JCM 17929</strain>
    </source>
</reference>
<keyword evidence="8" id="KW-1185">Reference proteome</keyword>
<feature type="region of interest" description="Disordered" evidence="4">
    <location>
        <begin position="264"/>
        <end position="283"/>
    </location>
</feature>
<evidence type="ECO:0000256" key="4">
    <source>
        <dbReference type="SAM" id="MobiDB-lite"/>
    </source>
</evidence>
<proteinExistence type="inferred from homology"/>
<dbReference type="PANTHER" id="PTHR30085">
    <property type="entry name" value="AMINO ACID ABC TRANSPORTER PERMEASE"/>
    <property type="match status" value="1"/>
</dbReference>
<dbReference type="Gene3D" id="3.40.190.10">
    <property type="entry name" value="Periplasmic binding protein-like II"/>
    <property type="match status" value="2"/>
</dbReference>
<dbReference type="Pfam" id="PF00497">
    <property type="entry name" value="SBP_bac_3"/>
    <property type="match status" value="1"/>
</dbReference>
<dbReference type="RefSeq" id="WP_156266229.1">
    <property type="nucleotide sequence ID" value="NZ_WOGU01000001.1"/>
</dbReference>
<dbReference type="InterPro" id="IPR001638">
    <property type="entry name" value="Solute-binding_3/MltF_N"/>
</dbReference>
<accession>A0A6N8GF08</accession>
<dbReference type="GO" id="GO:0030288">
    <property type="term" value="C:outer membrane-bounded periplasmic space"/>
    <property type="evidence" value="ECO:0007669"/>
    <property type="project" value="TreeGrafter"/>
</dbReference>
<dbReference type="PROSITE" id="PS51257">
    <property type="entry name" value="PROKAR_LIPOPROTEIN"/>
    <property type="match status" value="1"/>
</dbReference>
<dbReference type="SMART" id="SM00062">
    <property type="entry name" value="PBPb"/>
    <property type="match status" value="1"/>
</dbReference>
<dbReference type="SUPFAM" id="SSF53850">
    <property type="entry name" value="Periplasmic binding protein-like II"/>
    <property type="match status" value="1"/>
</dbReference>
<dbReference type="InterPro" id="IPR051455">
    <property type="entry name" value="Bact_solute-bind_prot3"/>
</dbReference>
<feature type="domain" description="Solute-binding protein family 3/N-terminal" evidence="6">
    <location>
        <begin position="42"/>
        <end position="265"/>
    </location>
</feature>
<name>A0A6N8GF08_9MICC</name>
<dbReference type="GO" id="GO:0005576">
    <property type="term" value="C:extracellular region"/>
    <property type="evidence" value="ECO:0007669"/>
    <property type="project" value="TreeGrafter"/>
</dbReference>